<dbReference type="Pfam" id="PF11799">
    <property type="entry name" value="IMS_C"/>
    <property type="match status" value="1"/>
</dbReference>
<organism evidence="13 14">
    <name type="scientific">Allacma fusca</name>
    <dbReference type="NCBI Taxonomy" id="39272"/>
    <lineage>
        <taxon>Eukaryota</taxon>
        <taxon>Metazoa</taxon>
        <taxon>Ecdysozoa</taxon>
        <taxon>Arthropoda</taxon>
        <taxon>Hexapoda</taxon>
        <taxon>Collembola</taxon>
        <taxon>Symphypleona</taxon>
        <taxon>Sminthuridae</taxon>
        <taxon>Allacma</taxon>
    </lineage>
</organism>
<sequence length="574" mass="64515">MPADSKEVRPLQDQNNVIQLNATKAGMEGLDVASINAIINETSKGSKFYEHKAKQRKEIERKIEEMKKKIGTYPEATVRLSEAEMTKYGEQLEISRNYSRFIVHIDMDAFYASVEMRDDPSLRDKPMAVGSNSMLSTSNYIARRFGVRAAMPGFIARKLCPQLIIVPCNFDKYKAVSRQVQNILKIYDPDFSSISLDEAYLDITNYVETSGKSPEEIVQEMRAKIFEETQLTASAGIASNGFLAKICGDICKPNNQHYLPKTKEDEAKFVKPLPIRKVNGIGGVTEQLLLGLDIHTCEDIWNKRGIINLAFRPITAQWLIRVSKGYQESWYGHDDDSGRKSISCERTLERGTTDVNYMLKIMEKLSEEVASELKSREMRCKSVAIKTKTVDFVLKTRSTSVTNFTSNGSEIFNAAKGLLLGYLQEEKGVSFRLLGVRVSKWDRGDSSTQDHDEPSPKQLKIEDAFAKVLAKSPTFDCPICQDSFASERAVQGHIDSCLGNSAKAGQPINKPTVPRNALEVLKVFTCPICENVIESLIENIELASSDHVNYCISIDAQPTVDLRDKAETWRLRRE</sequence>
<dbReference type="HAMAP" id="MF_01113">
    <property type="entry name" value="DNApol_IV"/>
    <property type="match status" value="1"/>
</dbReference>
<keyword evidence="14" id="KW-1185">Reference proteome</keyword>
<gene>
    <name evidence="13" type="ORF">AFUS01_LOCUS37985</name>
</gene>
<dbReference type="PROSITE" id="PS50173">
    <property type="entry name" value="UMUC"/>
    <property type="match status" value="1"/>
</dbReference>
<dbReference type="FunFam" id="3.40.1170.60:FF:000002">
    <property type="entry name" value="Polymerase (DNA directed) kappa"/>
    <property type="match status" value="1"/>
</dbReference>
<dbReference type="FunFam" id="1.10.150.810:FF:000003">
    <property type="entry name" value="DNA polymerase kappa subunit"/>
    <property type="match status" value="1"/>
</dbReference>
<dbReference type="PANTHER" id="PTHR11076">
    <property type="entry name" value="DNA REPAIR POLYMERASE UMUC / TRANSFERASE FAMILY MEMBER"/>
    <property type="match status" value="1"/>
</dbReference>
<dbReference type="NCBIfam" id="NF002677">
    <property type="entry name" value="PRK02406.1"/>
    <property type="match status" value="1"/>
</dbReference>
<accession>A0A8J2L3E0</accession>
<dbReference type="Pfam" id="PF00817">
    <property type="entry name" value="IMS"/>
    <property type="match status" value="1"/>
</dbReference>
<dbReference type="GO" id="GO:0042276">
    <property type="term" value="P:error-prone translesion synthesis"/>
    <property type="evidence" value="ECO:0007669"/>
    <property type="project" value="TreeGrafter"/>
</dbReference>
<reference evidence="13" key="1">
    <citation type="submission" date="2021-06" db="EMBL/GenBank/DDBJ databases">
        <authorList>
            <person name="Hodson N. C."/>
            <person name="Mongue J. A."/>
            <person name="Jaron S. K."/>
        </authorList>
    </citation>
    <scope>NUCLEOTIDE SEQUENCE</scope>
</reference>
<evidence type="ECO:0000313" key="14">
    <source>
        <dbReference type="Proteomes" id="UP000708208"/>
    </source>
</evidence>
<dbReference type="GO" id="GO:0003887">
    <property type="term" value="F:DNA-directed DNA polymerase activity"/>
    <property type="evidence" value="ECO:0007669"/>
    <property type="project" value="UniProtKB-KW"/>
</dbReference>
<protein>
    <recommendedName>
        <fullName evidence="2">DNA polymerase kappa</fullName>
        <ecNumber evidence="1">2.7.7.7</ecNumber>
    </recommendedName>
</protein>
<evidence type="ECO:0000256" key="10">
    <source>
        <dbReference type="ARBA" id="ARBA00023204"/>
    </source>
</evidence>
<evidence type="ECO:0000256" key="3">
    <source>
        <dbReference type="ARBA" id="ARBA00022679"/>
    </source>
</evidence>
<dbReference type="OrthoDB" id="8251346at2759"/>
<dbReference type="GO" id="GO:0046872">
    <property type="term" value="F:metal ion binding"/>
    <property type="evidence" value="ECO:0007669"/>
    <property type="project" value="UniProtKB-KW"/>
</dbReference>
<feature type="domain" description="UmuC" evidence="12">
    <location>
        <begin position="102"/>
        <end position="282"/>
    </location>
</feature>
<evidence type="ECO:0000256" key="5">
    <source>
        <dbReference type="ARBA" id="ARBA00022705"/>
    </source>
</evidence>
<keyword evidence="3" id="KW-0808">Transferase</keyword>
<dbReference type="GO" id="GO:0006260">
    <property type="term" value="P:DNA replication"/>
    <property type="evidence" value="ECO:0007669"/>
    <property type="project" value="UniProtKB-KW"/>
</dbReference>
<evidence type="ECO:0000256" key="2">
    <source>
        <dbReference type="ARBA" id="ARBA00016178"/>
    </source>
</evidence>
<evidence type="ECO:0000256" key="7">
    <source>
        <dbReference type="ARBA" id="ARBA00022763"/>
    </source>
</evidence>
<keyword evidence="7" id="KW-0227">DNA damage</keyword>
<keyword evidence="6" id="KW-0479">Metal-binding</keyword>
<keyword evidence="9" id="KW-0239">DNA-directed DNA polymerase</keyword>
<keyword evidence="5" id="KW-0235">DNA replication</keyword>
<proteinExistence type="inferred from homology"/>
<evidence type="ECO:0000256" key="1">
    <source>
        <dbReference type="ARBA" id="ARBA00012417"/>
    </source>
</evidence>
<comment type="catalytic activity">
    <reaction evidence="11">
        <text>DNA(n) + a 2'-deoxyribonucleoside 5'-triphosphate = DNA(n+1) + diphosphate</text>
        <dbReference type="Rhea" id="RHEA:22508"/>
        <dbReference type="Rhea" id="RHEA-COMP:17339"/>
        <dbReference type="Rhea" id="RHEA-COMP:17340"/>
        <dbReference type="ChEBI" id="CHEBI:33019"/>
        <dbReference type="ChEBI" id="CHEBI:61560"/>
        <dbReference type="ChEBI" id="CHEBI:173112"/>
        <dbReference type="EC" id="2.7.7.7"/>
    </reaction>
</comment>
<dbReference type="GO" id="GO:0003684">
    <property type="term" value="F:damaged DNA binding"/>
    <property type="evidence" value="ECO:0007669"/>
    <property type="project" value="InterPro"/>
</dbReference>
<evidence type="ECO:0000256" key="4">
    <source>
        <dbReference type="ARBA" id="ARBA00022695"/>
    </source>
</evidence>
<dbReference type="FunFam" id="3.30.1490.100:FF:000004">
    <property type="entry name" value="DNA polymerase IV"/>
    <property type="match status" value="1"/>
</dbReference>
<dbReference type="Proteomes" id="UP000708208">
    <property type="component" value="Unassembled WGS sequence"/>
</dbReference>
<dbReference type="AlphaFoldDB" id="A0A8J2L3E0"/>
<dbReference type="EC" id="2.7.7.7" evidence="1"/>
<keyword evidence="10" id="KW-0234">DNA repair</keyword>
<evidence type="ECO:0000259" key="12">
    <source>
        <dbReference type="PROSITE" id="PS50173"/>
    </source>
</evidence>
<dbReference type="CDD" id="cd03586">
    <property type="entry name" value="PolY_Pol_IV_kappa"/>
    <property type="match status" value="1"/>
</dbReference>
<evidence type="ECO:0000256" key="8">
    <source>
        <dbReference type="ARBA" id="ARBA00022842"/>
    </source>
</evidence>
<dbReference type="PANTHER" id="PTHR11076:SF33">
    <property type="entry name" value="DNA POLYMERASE KAPPA"/>
    <property type="match status" value="1"/>
</dbReference>
<dbReference type="InterPro" id="IPR024728">
    <property type="entry name" value="PolY_HhH_motif"/>
</dbReference>
<dbReference type="InterPro" id="IPR050116">
    <property type="entry name" value="DNA_polymerase-Y"/>
</dbReference>
<keyword evidence="4" id="KW-0548">Nucleotidyltransferase</keyword>
<dbReference type="Pfam" id="PF11798">
    <property type="entry name" value="IMS_HHH"/>
    <property type="match status" value="1"/>
</dbReference>
<evidence type="ECO:0000256" key="6">
    <source>
        <dbReference type="ARBA" id="ARBA00022723"/>
    </source>
</evidence>
<dbReference type="InterPro" id="IPR001126">
    <property type="entry name" value="UmuC"/>
</dbReference>
<evidence type="ECO:0000313" key="13">
    <source>
        <dbReference type="EMBL" id="CAG7828032.1"/>
    </source>
</evidence>
<comment type="caution">
    <text evidence="13">The sequence shown here is derived from an EMBL/GenBank/DDBJ whole genome shotgun (WGS) entry which is preliminary data.</text>
</comment>
<dbReference type="InterPro" id="IPR022880">
    <property type="entry name" value="DNApol_IV"/>
</dbReference>
<dbReference type="GO" id="GO:0005634">
    <property type="term" value="C:nucleus"/>
    <property type="evidence" value="ECO:0007669"/>
    <property type="project" value="TreeGrafter"/>
</dbReference>
<dbReference type="GO" id="GO:0006281">
    <property type="term" value="P:DNA repair"/>
    <property type="evidence" value="ECO:0007669"/>
    <property type="project" value="UniProtKB-KW"/>
</dbReference>
<evidence type="ECO:0000256" key="11">
    <source>
        <dbReference type="ARBA" id="ARBA00049244"/>
    </source>
</evidence>
<evidence type="ECO:0000256" key="9">
    <source>
        <dbReference type="ARBA" id="ARBA00022932"/>
    </source>
</evidence>
<name>A0A8J2L3E0_9HEXA</name>
<keyword evidence="8" id="KW-0460">Magnesium</keyword>
<dbReference type="InterPro" id="IPR017961">
    <property type="entry name" value="DNA_pol_Y-fam_little_finger"/>
</dbReference>
<dbReference type="EMBL" id="CAJVCH010545862">
    <property type="protein sequence ID" value="CAG7828032.1"/>
    <property type="molecule type" value="Genomic_DNA"/>
</dbReference>